<dbReference type="Proteomes" id="UP001374579">
    <property type="component" value="Unassembled WGS sequence"/>
</dbReference>
<sequence>MFILIFITLHFSEPEKRETHLTNPDLRGFLALVRNRRAEGDCGDTNDQCTFDQDRCCSGFYCKSSTWSAFCTAIEPETLDGAAFMSLVFKNLV</sequence>
<protein>
    <submittedName>
        <fullName evidence="1">Uncharacterized protein</fullName>
    </submittedName>
</protein>
<reference evidence="1 2" key="1">
    <citation type="submission" date="2024-02" db="EMBL/GenBank/DDBJ databases">
        <title>Chromosome-scale genome assembly of the rough periwinkle Littorina saxatilis.</title>
        <authorList>
            <person name="De Jode A."/>
            <person name="Faria R."/>
            <person name="Formenti G."/>
            <person name="Sims Y."/>
            <person name="Smith T.P."/>
            <person name="Tracey A."/>
            <person name="Wood J.M.D."/>
            <person name="Zagrodzka Z.B."/>
            <person name="Johannesson K."/>
            <person name="Butlin R.K."/>
            <person name="Leder E.H."/>
        </authorList>
    </citation>
    <scope>NUCLEOTIDE SEQUENCE [LARGE SCALE GENOMIC DNA]</scope>
    <source>
        <strain evidence="1">Snail1</strain>
        <tissue evidence="1">Muscle</tissue>
    </source>
</reference>
<keyword evidence="2" id="KW-1185">Reference proteome</keyword>
<evidence type="ECO:0000313" key="1">
    <source>
        <dbReference type="EMBL" id="KAK7101561.1"/>
    </source>
</evidence>
<comment type="caution">
    <text evidence="1">The sequence shown here is derived from an EMBL/GenBank/DDBJ whole genome shotgun (WGS) entry which is preliminary data.</text>
</comment>
<name>A0AAN9B8Z6_9CAEN</name>
<evidence type="ECO:0000313" key="2">
    <source>
        <dbReference type="Proteomes" id="UP001374579"/>
    </source>
</evidence>
<dbReference type="EMBL" id="JBAMIC010000010">
    <property type="protein sequence ID" value="KAK7101561.1"/>
    <property type="molecule type" value="Genomic_DNA"/>
</dbReference>
<dbReference type="AlphaFoldDB" id="A0AAN9B8Z6"/>
<accession>A0AAN9B8Z6</accession>
<gene>
    <name evidence="1" type="ORF">V1264_019925</name>
</gene>
<proteinExistence type="predicted"/>
<organism evidence="1 2">
    <name type="scientific">Littorina saxatilis</name>
    <dbReference type="NCBI Taxonomy" id="31220"/>
    <lineage>
        <taxon>Eukaryota</taxon>
        <taxon>Metazoa</taxon>
        <taxon>Spiralia</taxon>
        <taxon>Lophotrochozoa</taxon>
        <taxon>Mollusca</taxon>
        <taxon>Gastropoda</taxon>
        <taxon>Caenogastropoda</taxon>
        <taxon>Littorinimorpha</taxon>
        <taxon>Littorinoidea</taxon>
        <taxon>Littorinidae</taxon>
        <taxon>Littorina</taxon>
    </lineage>
</organism>